<evidence type="ECO:0000313" key="1">
    <source>
        <dbReference type="EMBL" id="TWT50973.1"/>
    </source>
</evidence>
<name>A0A5C5WLW2_9BACT</name>
<dbReference type="EMBL" id="SJPI01000002">
    <property type="protein sequence ID" value="TWT50973.1"/>
    <property type="molecule type" value="Genomic_DNA"/>
</dbReference>
<dbReference type="Proteomes" id="UP000316598">
    <property type="component" value="Unassembled WGS sequence"/>
</dbReference>
<evidence type="ECO:0000313" key="2">
    <source>
        <dbReference type="Proteomes" id="UP000316598"/>
    </source>
</evidence>
<organism evidence="1 2">
    <name type="scientific">Rubripirellula amarantea</name>
    <dbReference type="NCBI Taxonomy" id="2527999"/>
    <lineage>
        <taxon>Bacteria</taxon>
        <taxon>Pseudomonadati</taxon>
        <taxon>Planctomycetota</taxon>
        <taxon>Planctomycetia</taxon>
        <taxon>Pirellulales</taxon>
        <taxon>Pirellulaceae</taxon>
        <taxon>Rubripirellula</taxon>
    </lineage>
</organism>
<keyword evidence="2" id="KW-1185">Reference proteome</keyword>
<reference evidence="1 2" key="1">
    <citation type="submission" date="2019-02" db="EMBL/GenBank/DDBJ databases">
        <title>Deep-cultivation of Planctomycetes and their phenomic and genomic characterization uncovers novel biology.</title>
        <authorList>
            <person name="Wiegand S."/>
            <person name="Jogler M."/>
            <person name="Boedeker C."/>
            <person name="Pinto D."/>
            <person name="Vollmers J."/>
            <person name="Rivas-Marin E."/>
            <person name="Kohn T."/>
            <person name="Peeters S.H."/>
            <person name="Heuer A."/>
            <person name="Rast P."/>
            <person name="Oberbeckmann S."/>
            <person name="Bunk B."/>
            <person name="Jeske O."/>
            <person name="Meyerdierks A."/>
            <person name="Storesund J.E."/>
            <person name="Kallscheuer N."/>
            <person name="Luecker S."/>
            <person name="Lage O.M."/>
            <person name="Pohl T."/>
            <person name="Merkel B.J."/>
            <person name="Hornburger P."/>
            <person name="Mueller R.-W."/>
            <person name="Bruemmer F."/>
            <person name="Labrenz M."/>
            <person name="Spormann A.M."/>
            <person name="Op Den Camp H."/>
            <person name="Overmann J."/>
            <person name="Amann R."/>
            <person name="Jetten M.S.M."/>
            <person name="Mascher T."/>
            <person name="Medema M.H."/>
            <person name="Devos D.P."/>
            <person name="Kaster A.-K."/>
            <person name="Ovreas L."/>
            <person name="Rohde M."/>
            <person name="Galperin M.Y."/>
            <person name="Jogler C."/>
        </authorList>
    </citation>
    <scope>NUCLEOTIDE SEQUENCE [LARGE SCALE GENOMIC DNA]</scope>
    <source>
        <strain evidence="1 2">Pla22</strain>
    </source>
</reference>
<sequence>MSKLPKRSKTFNVGKDIGGAVYMHRSYMDLLPGVVAECFKLIEHKMQFSVVKYAEKTETVSFIESSDFDLVDEPTVGEFATVTFGGKVKRRKRLSDPYIYHHKWLFVKDDYVGFDVEESKQRSLAWLALDGIDKKRIGRLSYWQEHVLPRLTPGKETWLNSEEMASRLGVSSCELSHLREAGKLSYKKKGNAFLYIVDDEVNE</sequence>
<gene>
    <name evidence="1" type="ORF">Pla22_37160</name>
</gene>
<comment type="caution">
    <text evidence="1">The sequence shown here is derived from an EMBL/GenBank/DDBJ whole genome shotgun (WGS) entry which is preliminary data.</text>
</comment>
<protein>
    <submittedName>
        <fullName evidence="1">Uncharacterized protein</fullName>
    </submittedName>
</protein>
<accession>A0A5C5WLW2</accession>
<dbReference type="RefSeq" id="WP_146516096.1">
    <property type="nucleotide sequence ID" value="NZ_SJPI01000002.1"/>
</dbReference>
<dbReference type="AlphaFoldDB" id="A0A5C5WLW2"/>
<proteinExistence type="predicted"/>
<dbReference type="OrthoDB" id="224775at2"/>